<dbReference type="PANTHER" id="PTHR23058:SF0">
    <property type="entry name" value="PEROXISOMAL MEMBRANE PROTEIN PEX14"/>
    <property type="match status" value="1"/>
</dbReference>
<evidence type="ECO:0000256" key="8">
    <source>
        <dbReference type="ARBA" id="ARBA00029691"/>
    </source>
</evidence>
<dbReference type="GO" id="GO:0005102">
    <property type="term" value="F:signaling receptor binding"/>
    <property type="evidence" value="ECO:0007669"/>
    <property type="project" value="TreeGrafter"/>
</dbReference>
<feature type="compositionally biased region" description="Low complexity" evidence="12">
    <location>
        <begin position="363"/>
        <end position="374"/>
    </location>
</feature>
<dbReference type="FunCoup" id="I2GXI7">
    <property type="interactions" value="94"/>
</dbReference>
<evidence type="ECO:0000256" key="2">
    <source>
        <dbReference type="ARBA" id="ARBA00022448"/>
    </source>
</evidence>
<keyword evidence="4" id="KW-0811">Translocation</keyword>
<evidence type="ECO:0000256" key="12">
    <source>
        <dbReference type="SAM" id="MobiDB-lite"/>
    </source>
</evidence>
<dbReference type="eggNOG" id="KOG2629">
    <property type="taxonomic scope" value="Eukaryota"/>
</dbReference>
<dbReference type="RefSeq" id="XP_004178358.1">
    <property type="nucleotide sequence ID" value="XM_004178310.1"/>
</dbReference>
<comment type="subcellular location">
    <subcellularLocation>
        <location evidence="9 10">Peroxisome membrane</location>
    </subcellularLocation>
</comment>
<feature type="compositionally biased region" description="Low complexity" evidence="12">
    <location>
        <begin position="272"/>
        <end position="282"/>
    </location>
</feature>
<dbReference type="GO" id="GO:0005778">
    <property type="term" value="C:peroxisomal membrane"/>
    <property type="evidence" value="ECO:0007669"/>
    <property type="project" value="UniProtKB-SubCell"/>
</dbReference>
<dbReference type="KEGG" id="tbl:TBLA_0A10610"/>
<dbReference type="Pfam" id="PF04695">
    <property type="entry name" value="Pex14_N"/>
    <property type="match status" value="1"/>
</dbReference>
<dbReference type="GO" id="GO:0008320">
    <property type="term" value="F:protein transmembrane transporter activity"/>
    <property type="evidence" value="ECO:0007669"/>
    <property type="project" value="EnsemblFungi"/>
</dbReference>
<dbReference type="EMBL" id="HE806316">
    <property type="protein sequence ID" value="CCH58839.1"/>
    <property type="molecule type" value="Genomic_DNA"/>
</dbReference>
<feature type="coiled-coil region" evidence="11">
    <location>
        <begin position="129"/>
        <end position="243"/>
    </location>
</feature>
<evidence type="ECO:0000256" key="7">
    <source>
        <dbReference type="ARBA" id="ARBA00029502"/>
    </source>
</evidence>
<gene>
    <name evidence="14" type="primary">TBLA0A10610</name>
    <name evidence="14" type="ORF">TBLA_0A10610</name>
</gene>
<evidence type="ECO:0000256" key="5">
    <source>
        <dbReference type="ARBA" id="ARBA00023136"/>
    </source>
</evidence>
<feature type="region of interest" description="Disordered" evidence="12">
    <location>
        <begin position="330"/>
        <end position="378"/>
    </location>
</feature>
<dbReference type="InterPro" id="IPR006785">
    <property type="entry name" value="Pex14_N"/>
</dbReference>
<dbReference type="OrthoDB" id="5549158at2759"/>
<keyword evidence="2 10" id="KW-0813">Transport</keyword>
<dbReference type="InterPro" id="IPR036388">
    <property type="entry name" value="WH-like_DNA-bd_sf"/>
</dbReference>
<dbReference type="InParanoid" id="I2GXI7"/>
<accession>I2GXI7</accession>
<keyword evidence="6 10" id="KW-0576">Peroxisome</keyword>
<dbReference type="STRING" id="1071380.I2GXI7"/>
<keyword evidence="11" id="KW-0175">Coiled coil</keyword>
<feature type="domain" description="Peroxisome membrane anchor protein Pex14p N-terminal" evidence="13">
    <location>
        <begin position="10"/>
        <end position="51"/>
    </location>
</feature>
<sequence>MPDNSSLSHDELLSSAEKFLREPSVKNAPLNKKIEFLQKRGLTEEEIEVAISKANSESNNESANYLSLNTSDNNTKSQTSQQYEVLPPIIPKRDWRDYFVVATATAGVAYGIYELTRHYIIPSILPERQSKLENDKKEIEQEFSKIDKSLEKMEQEQKLFQEQENEKLKDLDETIDELKDTIMKTTRTREKIENEFKILKLEITNLQNTVDKFITGNDSIKEFEKVKQEISSLKTLMENLKGSNSNNNSISLVNGNNQNITSFINETTMKSNNINNNNNNNNTGSTGMRGIPGLKAVPSASEILSKLNINEESSKLPAWKKIKQENIGANNSIPDWQKSSLQDDFESDNQSGNNDSSRTNTMSSNELSNNSGNEQINNVGYNEIPSNIFTNANVSIPSWQMAIENAVDEEQNAAEQLASELDS</sequence>
<name>I2GXI7_HENB6</name>
<dbReference type="HOGENOM" id="CLU_045718_0_1_1"/>
<feature type="region of interest" description="Disordered" evidence="12">
    <location>
        <begin position="60"/>
        <end position="80"/>
    </location>
</feature>
<evidence type="ECO:0000256" key="9">
    <source>
        <dbReference type="ARBA" id="ARBA00046271"/>
    </source>
</evidence>
<feature type="compositionally biased region" description="Low complexity" evidence="12">
    <location>
        <begin position="60"/>
        <end position="69"/>
    </location>
</feature>
<reference evidence="14 15" key="1">
    <citation type="journal article" date="2011" name="Proc. Natl. Acad. Sci. U.S.A.">
        <title>Evolutionary erosion of yeast sex chromosomes by mating-type switching accidents.</title>
        <authorList>
            <person name="Gordon J.L."/>
            <person name="Armisen D."/>
            <person name="Proux-Wera E."/>
            <person name="Oheigeartaigh S.S."/>
            <person name="Byrne K.P."/>
            <person name="Wolfe K.H."/>
        </authorList>
    </citation>
    <scope>NUCLEOTIDE SEQUENCE [LARGE SCALE GENOMIC DNA]</scope>
    <source>
        <strain evidence="15">ATCC 34711 / CBS 6284 / DSM 70876 / NBRC 10599 / NRRL Y-10934 / UCD 77-7</strain>
    </source>
</reference>
<dbReference type="GO" id="GO:0030674">
    <property type="term" value="F:protein-macromolecule adaptor activity"/>
    <property type="evidence" value="ECO:0007669"/>
    <property type="project" value="EnsemblFungi"/>
</dbReference>
<dbReference type="GeneID" id="14493539"/>
<dbReference type="Proteomes" id="UP000002866">
    <property type="component" value="Chromosome 1"/>
</dbReference>
<evidence type="ECO:0000313" key="15">
    <source>
        <dbReference type="Proteomes" id="UP000002866"/>
    </source>
</evidence>
<evidence type="ECO:0000313" key="14">
    <source>
        <dbReference type="EMBL" id="CCH58839.1"/>
    </source>
</evidence>
<organism evidence="14 15">
    <name type="scientific">Henningerozyma blattae (strain ATCC 34711 / CBS 6284 / DSM 70876 / NBRC 10599 / NRRL Y-10934 / UCD 77-7)</name>
    <name type="common">Yeast</name>
    <name type="synonym">Tetrapisispora blattae</name>
    <dbReference type="NCBI Taxonomy" id="1071380"/>
    <lineage>
        <taxon>Eukaryota</taxon>
        <taxon>Fungi</taxon>
        <taxon>Dikarya</taxon>
        <taxon>Ascomycota</taxon>
        <taxon>Saccharomycotina</taxon>
        <taxon>Saccharomycetes</taxon>
        <taxon>Saccharomycetales</taxon>
        <taxon>Saccharomycetaceae</taxon>
        <taxon>Henningerozyma</taxon>
    </lineage>
</organism>
<dbReference type="OMA" id="YGAYEVT"/>
<dbReference type="Gene3D" id="1.10.10.10">
    <property type="entry name" value="Winged helix-like DNA-binding domain superfamily/Winged helix DNA-binding domain"/>
    <property type="match status" value="1"/>
</dbReference>
<evidence type="ECO:0000256" key="10">
    <source>
        <dbReference type="RuleBase" id="RU367032"/>
    </source>
</evidence>
<keyword evidence="3 10" id="KW-0653">Protein transport</keyword>
<feature type="region of interest" description="Disordered" evidence="12">
    <location>
        <begin position="271"/>
        <end position="293"/>
    </location>
</feature>
<comment type="similarity">
    <text evidence="1 10">Belongs to the peroxin-14 family.</text>
</comment>
<dbReference type="SUPFAM" id="SSF58100">
    <property type="entry name" value="Bacterial hemolysins"/>
    <property type="match status" value="1"/>
</dbReference>
<keyword evidence="15" id="KW-1185">Reference proteome</keyword>
<dbReference type="GO" id="GO:0016560">
    <property type="term" value="P:protein import into peroxisome matrix, docking"/>
    <property type="evidence" value="ECO:0007669"/>
    <property type="project" value="UniProtKB-UniRule"/>
</dbReference>
<dbReference type="InterPro" id="IPR025655">
    <property type="entry name" value="PEX14"/>
</dbReference>
<evidence type="ECO:0000259" key="13">
    <source>
        <dbReference type="Pfam" id="PF04695"/>
    </source>
</evidence>
<comment type="function">
    <text evidence="10">Component of the PEX13-PEX14 docking complex, a translocon channel that specifically mediates the import of peroxisomal cargo proteins bound to PEX5 receptor. The PEX13-PEX14 docking complex forms a large import pore which can be opened to a diameter of about 9 nm. Mechanistically, PEX5 receptor along with cargo proteins associates with the PEX14 subunit of the PEX13-PEX14 docking complex in the cytosol, leading to the insertion of the receptor into the organelle membrane with the concomitant translocation of the cargo into the peroxisome matrix.</text>
</comment>
<evidence type="ECO:0000256" key="1">
    <source>
        <dbReference type="ARBA" id="ARBA00005443"/>
    </source>
</evidence>
<feature type="compositionally biased region" description="Polar residues" evidence="12">
    <location>
        <begin position="70"/>
        <end position="80"/>
    </location>
</feature>
<proteinExistence type="inferred from homology"/>
<evidence type="ECO:0000256" key="3">
    <source>
        <dbReference type="ARBA" id="ARBA00022927"/>
    </source>
</evidence>
<dbReference type="AlphaFoldDB" id="I2GXI7"/>
<dbReference type="GO" id="GO:1990429">
    <property type="term" value="C:peroxisomal importomer complex"/>
    <property type="evidence" value="ECO:0007669"/>
    <property type="project" value="EnsemblFungi"/>
</dbReference>
<evidence type="ECO:0000256" key="6">
    <source>
        <dbReference type="ARBA" id="ARBA00023140"/>
    </source>
</evidence>
<feature type="compositionally biased region" description="Polar residues" evidence="12">
    <location>
        <begin position="330"/>
        <end position="362"/>
    </location>
</feature>
<evidence type="ECO:0000256" key="4">
    <source>
        <dbReference type="ARBA" id="ARBA00023010"/>
    </source>
</evidence>
<evidence type="ECO:0000256" key="11">
    <source>
        <dbReference type="SAM" id="Coils"/>
    </source>
</evidence>
<keyword evidence="5 10" id="KW-0472">Membrane</keyword>
<dbReference type="PANTHER" id="PTHR23058">
    <property type="entry name" value="PEROXISOMAL MEMBRANE PROTEIN PEX14"/>
    <property type="match status" value="1"/>
</dbReference>
<protein>
    <recommendedName>
        <fullName evidence="7 10">Peroxisomal membrane protein PEX14</fullName>
    </recommendedName>
    <alternativeName>
        <fullName evidence="8 10">Peroxin-14</fullName>
    </alternativeName>
</protein>